<dbReference type="InterPro" id="IPR027214">
    <property type="entry name" value="Cystatin"/>
</dbReference>
<evidence type="ECO:0008006" key="4">
    <source>
        <dbReference type="Google" id="ProtNLM"/>
    </source>
</evidence>
<evidence type="ECO:0000313" key="2">
    <source>
        <dbReference type="EMBL" id="CAL4993714.1"/>
    </source>
</evidence>
<sequence length="148" mass="15953">MAPAMPRRSLSVVRAAAKPADEHHVRPAANADGTYAGGRRQALMFLAAGAASTAVTSRSARAGVPTKMDGGWAEIEDVTGQYVQDMGRWDVAEHNAKTGEKLQVVAGMNYMLDVETKGPSRFYGAFVFDPLPSSPEKRQLKYFKPLVA</sequence>
<gene>
    <name evidence="1" type="ORF">URODEC1_LOCUS56079</name>
    <name evidence="2" type="ORF">URODEC1_LOCUS61638</name>
</gene>
<dbReference type="EMBL" id="OZ075131">
    <property type="protein sequence ID" value="CAL4981308.1"/>
    <property type="molecule type" value="Genomic_DNA"/>
</dbReference>
<dbReference type="Proteomes" id="UP001497457">
    <property type="component" value="Chromosome 21rd"/>
</dbReference>
<reference evidence="3" key="1">
    <citation type="submission" date="2024-06" db="EMBL/GenBank/DDBJ databases">
        <authorList>
            <person name="Ryan C."/>
        </authorList>
    </citation>
    <scope>NUCLEOTIDE SEQUENCE [LARGE SCALE GENOMIC DNA]</scope>
</reference>
<dbReference type="Gene3D" id="3.10.450.10">
    <property type="match status" value="1"/>
</dbReference>
<dbReference type="InterPro" id="IPR046350">
    <property type="entry name" value="Cystatin_sf"/>
</dbReference>
<reference evidence="2 3" key="2">
    <citation type="submission" date="2024-10" db="EMBL/GenBank/DDBJ databases">
        <authorList>
            <person name="Ryan C."/>
        </authorList>
    </citation>
    <scope>NUCLEOTIDE SEQUENCE [LARGE SCALE GENOMIC DNA]</scope>
</reference>
<evidence type="ECO:0000313" key="3">
    <source>
        <dbReference type="Proteomes" id="UP001497457"/>
    </source>
</evidence>
<proteinExistence type="predicted"/>
<dbReference type="Proteomes" id="UP001497457">
    <property type="component" value="Chromosome 24b"/>
</dbReference>
<keyword evidence="3" id="KW-1185">Reference proteome</keyword>
<organism evidence="2 3">
    <name type="scientific">Urochloa decumbens</name>
    <dbReference type="NCBI Taxonomy" id="240449"/>
    <lineage>
        <taxon>Eukaryota</taxon>
        <taxon>Viridiplantae</taxon>
        <taxon>Streptophyta</taxon>
        <taxon>Embryophyta</taxon>
        <taxon>Tracheophyta</taxon>
        <taxon>Spermatophyta</taxon>
        <taxon>Magnoliopsida</taxon>
        <taxon>Liliopsida</taxon>
        <taxon>Poales</taxon>
        <taxon>Poaceae</taxon>
        <taxon>PACMAD clade</taxon>
        <taxon>Panicoideae</taxon>
        <taxon>Panicodae</taxon>
        <taxon>Paniceae</taxon>
        <taxon>Melinidinae</taxon>
        <taxon>Urochloa</taxon>
    </lineage>
</organism>
<dbReference type="AlphaFoldDB" id="A0ABC9B8E2"/>
<dbReference type="PANTHER" id="PTHR47116">
    <property type="entry name" value="PHLOEM FILAMENT PROTEIN"/>
    <property type="match status" value="1"/>
</dbReference>
<accession>A0ABC9B8E2</accession>
<dbReference type="EMBL" id="OZ075134">
    <property type="protein sequence ID" value="CAL4993714.1"/>
    <property type="molecule type" value="Genomic_DNA"/>
</dbReference>
<protein>
    <recommendedName>
        <fullName evidence="4">Cystatin domain-containing protein</fullName>
    </recommendedName>
</protein>
<dbReference type="SUPFAM" id="SSF54403">
    <property type="entry name" value="Cystatin/monellin"/>
    <property type="match status" value="1"/>
</dbReference>
<evidence type="ECO:0000313" key="1">
    <source>
        <dbReference type="EMBL" id="CAL4981308.1"/>
    </source>
</evidence>
<name>A0ABC9B8E2_9POAL</name>